<dbReference type="SMART" id="SM00271">
    <property type="entry name" value="DnaJ"/>
    <property type="match status" value="1"/>
</dbReference>
<feature type="non-terminal residue" evidence="3">
    <location>
        <position position="1103"/>
    </location>
</feature>
<dbReference type="EMBL" id="CAXAMN010024504">
    <property type="protein sequence ID" value="CAK9087263.1"/>
    <property type="molecule type" value="Genomic_DNA"/>
</dbReference>
<gene>
    <name evidence="3" type="ORF">CCMP2556_LOCUS42205</name>
</gene>
<feature type="compositionally biased region" description="Basic and acidic residues" evidence="1">
    <location>
        <begin position="1022"/>
        <end position="1034"/>
    </location>
</feature>
<dbReference type="InterPro" id="IPR025197">
    <property type="entry name" value="DUF4116"/>
</dbReference>
<dbReference type="CDD" id="cd06257">
    <property type="entry name" value="DnaJ"/>
    <property type="match status" value="1"/>
</dbReference>
<dbReference type="SUPFAM" id="SSF46565">
    <property type="entry name" value="Chaperone J-domain"/>
    <property type="match status" value="1"/>
</dbReference>
<dbReference type="InterPro" id="IPR001623">
    <property type="entry name" value="DnaJ_domain"/>
</dbReference>
<dbReference type="Pfam" id="PF13475">
    <property type="entry name" value="DUF4116"/>
    <property type="match status" value="5"/>
</dbReference>
<dbReference type="Pfam" id="PF00226">
    <property type="entry name" value="DnaJ"/>
    <property type="match status" value="1"/>
</dbReference>
<name>A0ABP0QI04_9DINO</name>
<dbReference type="PANTHER" id="PTHR43948:SF10">
    <property type="entry name" value="MRJ, ISOFORM E"/>
    <property type="match status" value="1"/>
</dbReference>
<accession>A0ABP0QI04</accession>
<evidence type="ECO:0000313" key="3">
    <source>
        <dbReference type="EMBL" id="CAK9087263.1"/>
    </source>
</evidence>
<dbReference type="Gene3D" id="1.10.287.110">
    <property type="entry name" value="DnaJ domain"/>
    <property type="match status" value="1"/>
</dbReference>
<keyword evidence="4" id="KW-1185">Reference proteome</keyword>
<protein>
    <recommendedName>
        <fullName evidence="2">J domain-containing protein</fullName>
    </recommendedName>
</protein>
<comment type="caution">
    <text evidence="3">The sequence shown here is derived from an EMBL/GenBank/DDBJ whole genome shotgun (WGS) entry which is preliminary data.</text>
</comment>
<dbReference type="PANTHER" id="PTHR43948">
    <property type="entry name" value="DNAJ HOMOLOG SUBFAMILY B"/>
    <property type="match status" value="1"/>
</dbReference>
<evidence type="ECO:0000313" key="4">
    <source>
        <dbReference type="Proteomes" id="UP001642484"/>
    </source>
</evidence>
<dbReference type="PRINTS" id="PR00625">
    <property type="entry name" value="JDOMAIN"/>
</dbReference>
<proteinExistence type="predicted"/>
<organism evidence="3 4">
    <name type="scientific">Durusdinium trenchii</name>
    <dbReference type="NCBI Taxonomy" id="1381693"/>
    <lineage>
        <taxon>Eukaryota</taxon>
        <taxon>Sar</taxon>
        <taxon>Alveolata</taxon>
        <taxon>Dinophyceae</taxon>
        <taxon>Suessiales</taxon>
        <taxon>Symbiodiniaceae</taxon>
        <taxon>Durusdinium</taxon>
    </lineage>
</organism>
<feature type="domain" description="J" evidence="2">
    <location>
        <begin position="1060"/>
        <end position="1103"/>
    </location>
</feature>
<evidence type="ECO:0000259" key="2">
    <source>
        <dbReference type="PROSITE" id="PS50076"/>
    </source>
</evidence>
<reference evidence="3 4" key="1">
    <citation type="submission" date="2024-02" db="EMBL/GenBank/DDBJ databases">
        <authorList>
            <person name="Chen Y."/>
            <person name="Shah S."/>
            <person name="Dougan E. K."/>
            <person name="Thang M."/>
            <person name="Chan C."/>
        </authorList>
    </citation>
    <scope>NUCLEOTIDE SEQUENCE [LARGE SCALE GENOMIC DNA]</scope>
</reference>
<dbReference type="InterPro" id="IPR036869">
    <property type="entry name" value="J_dom_sf"/>
</dbReference>
<dbReference type="Proteomes" id="UP001642484">
    <property type="component" value="Unassembled WGS sequence"/>
</dbReference>
<dbReference type="PROSITE" id="PS50076">
    <property type="entry name" value="DNAJ_2"/>
    <property type="match status" value="1"/>
</dbReference>
<evidence type="ECO:0000256" key="1">
    <source>
        <dbReference type="SAM" id="MobiDB-lite"/>
    </source>
</evidence>
<sequence>MDEWLQKALHLRGSARDFLRAAPGHVQCDREVVLVLVKRDGLALEWAAESLKADREVVLAAVRKGAFALEYAASSLKRDRSFILEAVQCNGYALACAPKFQGDRQIVETAVREDGSALEYASEELRRNKDLALIAVENDSALEHVAELLWSDRAFAAAAVAKNEAAVEHLPSQFLSDRAFLLDGVAANPHVLLRLENANPSVMGPELMVQALRRNCGCFGLCFKEKPKWFSKDILVGALSAKLLQELHSHAPELLDRDFLRSAVEVTPEALWYADSTLKSDTELVKALSCRRAESLQYADAELRSNQKFLLALIEQNGACLKFCSEALLQNHDFNLKALQQNSLARDHVDAKLWADTSFVLKALECLEISTRTALEKVGTKHPELLADWNFALQAVERRGSALEFLSAFYQDDRAVVSVAMEDDPQALAFASPLLREDRVLVQSALRKDGSVLSHAGPGIQDTVTLVLEATKTTPSAFQFASERVRKDQDVVWQALKISPQVLAFSPLAADGNFVLSAAIHFEAAVQFAAEVLLSDLGFCLSCVAQNCAVLSFLPNELRASASFVEAAVRANGEALYFAPQHFQSDPSLIRLSDRNSGATYPSILSRDAETLQQHGVPLERLGGPVQAVAAGNRVLSAWERLERLSPKALQEECSMRGLPEASLEWYGADFLMVRLKKLVLLQELPLQELRRSVDVTGSSANANAMHSLRVGSSVRVVEDFFSIGNVKLKQGLVGKVMMIDQMDAKIDFREQNTSAGTFAAQWVYQKDFVKLKVEEDEEGHSILLNEHMIDLFAGVYERKGVPVRSLQSFPAASTVLERWESLADMQDNQMSTEFLKIFGIGPGSTVRRDAQEAALRSAELWREMPLPQLLKECEARRLGVPHVALSHGQLADELRERLLGSLCQDLYKAEGLDLQTLGLRAAAALLHEWHNLEKLPVNQLNERYASLKLPPSTISEKEQRDRLKKVSFWKALPFTALREQCWNMGMRSAYFNSADFGNDKLVREAVWHQWANGSKSPWNDDPPKPDKEKKPKDSSPSFRGPNHPFEYFARPLVPAHIRSGLQRLLLPNDASVEDVKKAYRKLALKYHPDKNNKDEAMEKIAT</sequence>
<feature type="region of interest" description="Disordered" evidence="1">
    <location>
        <begin position="1014"/>
        <end position="1042"/>
    </location>
</feature>